<reference evidence="1" key="1">
    <citation type="submission" date="2022-07" db="EMBL/GenBank/DDBJ databases">
        <title>The genome of Lyophyllum shimeji provides insight into the initial evolution of ectomycorrhizal fungal genome.</title>
        <authorList>
            <person name="Kobayashi Y."/>
            <person name="Shibata T."/>
            <person name="Hirakawa H."/>
            <person name="Shigenobu S."/>
            <person name="Nishiyama T."/>
            <person name="Yamada A."/>
            <person name="Hasebe M."/>
            <person name="Kawaguchi M."/>
        </authorList>
    </citation>
    <scope>NUCLEOTIDE SEQUENCE</scope>
    <source>
        <strain evidence="1">AT787</strain>
    </source>
</reference>
<evidence type="ECO:0000313" key="2">
    <source>
        <dbReference type="Proteomes" id="UP001063166"/>
    </source>
</evidence>
<accession>A0A9P3PW44</accession>
<comment type="caution">
    <text evidence="1">The sequence shown here is derived from an EMBL/GenBank/DDBJ whole genome shotgun (WGS) entry which is preliminary data.</text>
</comment>
<dbReference type="EMBL" id="BRPK01000015">
    <property type="protein sequence ID" value="GLB44055.1"/>
    <property type="molecule type" value="Genomic_DNA"/>
</dbReference>
<protein>
    <submittedName>
        <fullName evidence="1">Uncharacterized protein</fullName>
    </submittedName>
</protein>
<organism evidence="1 2">
    <name type="scientific">Lyophyllum shimeji</name>
    <name type="common">Hon-shimeji</name>
    <name type="synonym">Tricholoma shimeji</name>
    <dbReference type="NCBI Taxonomy" id="47721"/>
    <lineage>
        <taxon>Eukaryota</taxon>
        <taxon>Fungi</taxon>
        <taxon>Dikarya</taxon>
        <taxon>Basidiomycota</taxon>
        <taxon>Agaricomycotina</taxon>
        <taxon>Agaricomycetes</taxon>
        <taxon>Agaricomycetidae</taxon>
        <taxon>Agaricales</taxon>
        <taxon>Tricholomatineae</taxon>
        <taxon>Lyophyllaceae</taxon>
        <taxon>Lyophyllum</taxon>
    </lineage>
</organism>
<sequence length="192" mass="21801">MPPGKDPGLSEDFQQWLEKLKPQYLKKTSISNAVSEQAVPEDDADLLPWVNARCREFEKEFETRIEAEATTTEGYLKKLRQQFHAYFRNYKAKVTKQFYAITAKMIRQVANAHATASGLSSSPSVAPSVSIPFFLLEAAKVTPRALFDAHFRPEVSNHVSAQRKEEAISHWQHHAGMVTHELKSRWDTLTAS</sequence>
<gene>
    <name evidence="1" type="ORF">LshimejAT787_1502390</name>
</gene>
<keyword evidence="2" id="KW-1185">Reference proteome</keyword>
<evidence type="ECO:0000313" key="1">
    <source>
        <dbReference type="EMBL" id="GLB44055.1"/>
    </source>
</evidence>
<name>A0A9P3PW44_LYOSH</name>
<dbReference type="AlphaFoldDB" id="A0A9P3PW44"/>
<proteinExistence type="predicted"/>
<dbReference type="Proteomes" id="UP001063166">
    <property type="component" value="Unassembled WGS sequence"/>
</dbReference>